<dbReference type="AlphaFoldDB" id="A0A1D2N557"/>
<keyword evidence="2" id="KW-1185">Reference proteome</keyword>
<protein>
    <submittedName>
        <fullName evidence="1">ABC transporter G family member 23</fullName>
    </submittedName>
</protein>
<dbReference type="Gene3D" id="3.40.50.300">
    <property type="entry name" value="P-loop containing nucleotide triphosphate hydrolases"/>
    <property type="match status" value="1"/>
</dbReference>
<evidence type="ECO:0000313" key="2">
    <source>
        <dbReference type="Proteomes" id="UP000094527"/>
    </source>
</evidence>
<dbReference type="OrthoDB" id="10255969at2759"/>
<gene>
    <name evidence="1" type="ORF">Ocin01_06277</name>
</gene>
<organism evidence="1 2">
    <name type="scientific">Orchesella cincta</name>
    <name type="common">Springtail</name>
    <name type="synonym">Podura cincta</name>
    <dbReference type="NCBI Taxonomy" id="48709"/>
    <lineage>
        <taxon>Eukaryota</taxon>
        <taxon>Metazoa</taxon>
        <taxon>Ecdysozoa</taxon>
        <taxon>Arthropoda</taxon>
        <taxon>Hexapoda</taxon>
        <taxon>Collembola</taxon>
        <taxon>Entomobryomorpha</taxon>
        <taxon>Entomobryoidea</taxon>
        <taxon>Orchesellidae</taxon>
        <taxon>Orchesellinae</taxon>
        <taxon>Orchesella</taxon>
    </lineage>
</organism>
<comment type="caution">
    <text evidence="1">The sequence shown here is derived from an EMBL/GenBank/DDBJ whole genome shotgun (WGS) entry which is preliminary data.</text>
</comment>
<accession>A0A1D2N557</accession>
<dbReference type="Proteomes" id="UP000094527">
    <property type="component" value="Unassembled WGS sequence"/>
</dbReference>
<sequence>MLILASSPQFVVVTRGQLIDNNNMAELRRISFPNGSHSVEPSNGNGDYHYNNPPKSYTNSYKKSSYELSTMKTNGEKKHATDNGAPAVVVRNASKHFKKGVPVLENFNMTVPKGSICGKTTTLSCIVGVRKLNGGGNIWVLGAEPGETSLYGDFSIAETLSYFGTLCGMDRDAAAKETAFLIELLRLPASSRRRRSTEEMSFCVALISSPELLILDEPTVVHPSIQVGIMRNGRLLAENCPTALLHEYGTSSLESAVLKLCRQNECITDTTINTALGKSISGQFKRKSITDHVAGLEQASSSADYEYYDKSILPSMSLIEPKKSSAIDCCNRIEALVKKNIFLMFRNFT</sequence>
<proteinExistence type="predicted"/>
<evidence type="ECO:0000313" key="1">
    <source>
        <dbReference type="EMBL" id="ODN00403.1"/>
    </source>
</evidence>
<dbReference type="PANTHER" id="PTHR43038">
    <property type="entry name" value="ATP-BINDING CASSETTE, SUB-FAMILY H, MEMBER 1"/>
    <property type="match status" value="1"/>
</dbReference>
<dbReference type="InterPro" id="IPR027417">
    <property type="entry name" value="P-loop_NTPase"/>
</dbReference>
<reference evidence="1 2" key="1">
    <citation type="journal article" date="2016" name="Genome Biol. Evol.">
        <title>Gene Family Evolution Reflects Adaptation to Soil Environmental Stressors in the Genome of the Collembolan Orchesella cincta.</title>
        <authorList>
            <person name="Faddeeva-Vakhrusheva A."/>
            <person name="Derks M.F."/>
            <person name="Anvar S.Y."/>
            <person name="Agamennone V."/>
            <person name="Suring W."/>
            <person name="Smit S."/>
            <person name="van Straalen N.M."/>
            <person name="Roelofs D."/>
        </authorList>
    </citation>
    <scope>NUCLEOTIDE SEQUENCE [LARGE SCALE GENOMIC DNA]</scope>
    <source>
        <tissue evidence="1">Mixed pool</tissue>
    </source>
</reference>
<dbReference type="EMBL" id="LJIJ01000209">
    <property type="protein sequence ID" value="ODN00403.1"/>
    <property type="molecule type" value="Genomic_DNA"/>
</dbReference>
<dbReference type="STRING" id="48709.A0A1D2N557"/>
<dbReference type="SUPFAM" id="SSF52540">
    <property type="entry name" value="P-loop containing nucleoside triphosphate hydrolases"/>
    <property type="match status" value="1"/>
</dbReference>
<dbReference type="PANTHER" id="PTHR43038:SF3">
    <property type="entry name" value="ABC TRANSPORTER G FAMILY MEMBER 20 ISOFORM X1"/>
    <property type="match status" value="1"/>
</dbReference>
<name>A0A1D2N557_ORCCI</name>